<sequence length="1015" mass="116675">MKTMGLLPLEFTDGLTDSPYFREKIQTHEREMDRMNLAIKSLIKEVKDLLTAARSLSRVQRSVADTLSNFSFECIGSSQTDDEIVIAGSLKEFGRLLSTIEDERDRMLERANATFIEPIEKFRREQIGGAKEVKKKFDKETTRFCQSLERHLNLSTKKSENHLQEADASLEMEQRHFFQASSEYVLKLQEVNERKKFEFVETVLSFMYGWLTFYHQGHEVAKEFKSIITDLQIRLQRTRANYETTQNETESLMNKMLEVRKNKLQDSGSLNKMYTRQGYLFLMEKKAFGTSWAKHFCQYDKENKRFTMIQYNQTIAKIISTEEITLKECIRRMSDSIDKRFCFDIIPVEKPNCLYTFQALSEEDRKLWLDAMDGKEPIQLNPTLAGKPLPQRQEDCLLDDLGFTFVQKCIHVIEKRGLEDQGLYRVVGVASKVNRMIQLCLDRRKITDSNEIYDFDSSDEWETKTITSALKTYFRNLPESLMSFRLHTAFIAAAKHENKVQRVEAIHCLVHKLPALNFEMLQLLVKHLCNVANHCEKNLMTVSNLGKCIHVIEKRGLEDQGLYRVVGVASKVNRMIQLCLDRRKITDSNEIYDFDSSDEWETKTITSALKTYFRNLPESLMSFRLHTAFIAAAKHENKVQRVEAIHCLVHKLPALNFEMLQLLVKHLCNVANHCEKNLMTVSNLGVCFGPTLLRPEEETVAAIMDIKFGNVVVELLIENCDKIFGTKPENGFQSQPRSSPSGAITPLNTNSSFIPQMSSNNSPLYGRLQYDNNSTYAQIRGPTRSTSQDQLMVMNNPMIQHQYRRPLYQHSLSHTSHQMTASFPPPPNSITYAQSIQSLPQQHYVQYPNGPQQSLQRAVRPLAIYNQWNGPPNVVSLGSSPQMHQMLDNHKEKSPTTSSGSADSLLNSYTQQSSQMQNNTSPNTSPPNTIPNPHSKTFYNYRQQLVTAPSVQNIPINFRKVRTRYACVGENDSELSFEPNMIITNVRQSREPGWLEGCLNGKTGLIPENYVEFID</sequence>
<evidence type="ECO:0000256" key="2">
    <source>
        <dbReference type="ARBA" id="ARBA00022443"/>
    </source>
</evidence>
<dbReference type="FunFam" id="2.30.29.30:FF:000496">
    <property type="entry name" value="Rho GTPase-activating protein"/>
    <property type="match status" value="1"/>
</dbReference>
<dbReference type="InterPro" id="IPR036028">
    <property type="entry name" value="SH3-like_dom_sf"/>
</dbReference>
<dbReference type="SMART" id="SM00324">
    <property type="entry name" value="RhoGAP"/>
    <property type="match status" value="2"/>
</dbReference>
<dbReference type="EMBL" id="OC856102">
    <property type="protein sequence ID" value="CAD7623203.1"/>
    <property type="molecule type" value="Genomic_DNA"/>
</dbReference>
<evidence type="ECO:0000256" key="4">
    <source>
        <dbReference type="ARBA" id="ARBA00022490"/>
    </source>
</evidence>
<keyword evidence="6" id="KW-0175">Coiled coil</keyword>
<feature type="coiled-coil region" evidence="6">
    <location>
        <begin position="228"/>
        <end position="262"/>
    </location>
</feature>
<evidence type="ECO:0000259" key="8">
    <source>
        <dbReference type="PROSITE" id="PS50002"/>
    </source>
</evidence>
<evidence type="ECO:0000313" key="12">
    <source>
        <dbReference type="Proteomes" id="UP000759131"/>
    </source>
</evidence>
<evidence type="ECO:0000313" key="11">
    <source>
        <dbReference type="EMBL" id="CAD7623203.1"/>
    </source>
</evidence>
<keyword evidence="2 5" id="KW-0728">SH3 domain</keyword>
<dbReference type="InterPro" id="IPR001849">
    <property type="entry name" value="PH_domain"/>
</dbReference>
<dbReference type="PANTHER" id="PTHR12552">
    <property type="entry name" value="OLIGOPHRENIN 1"/>
    <property type="match status" value="1"/>
</dbReference>
<feature type="domain" description="PH" evidence="9">
    <location>
        <begin position="273"/>
        <end position="377"/>
    </location>
</feature>
<dbReference type="PROSITE" id="PS50002">
    <property type="entry name" value="SH3"/>
    <property type="match status" value="1"/>
</dbReference>
<dbReference type="CDD" id="cd07602">
    <property type="entry name" value="BAR_RhoGAP_OPHN1-like"/>
    <property type="match status" value="1"/>
</dbReference>
<dbReference type="Proteomes" id="UP000759131">
    <property type="component" value="Unassembled WGS sequence"/>
</dbReference>
<dbReference type="GO" id="GO:0005096">
    <property type="term" value="F:GTPase activator activity"/>
    <property type="evidence" value="ECO:0007669"/>
    <property type="project" value="UniProtKB-KW"/>
</dbReference>
<dbReference type="PANTHER" id="PTHR12552:SF1">
    <property type="entry name" value="RHO GTPASE-ACTIVATING PROTEIN GRAF"/>
    <property type="match status" value="1"/>
</dbReference>
<dbReference type="EMBL" id="CAJPIZ010001527">
    <property type="protein sequence ID" value="CAG2103633.1"/>
    <property type="molecule type" value="Genomic_DNA"/>
</dbReference>
<dbReference type="SUPFAM" id="SSF48350">
    <property type="entry name" value="GTPase activation domain, GAP"/>
    <property type="match status" value="2"/>
</dbReference>
<keyword evidence="3" id="KW-0343">GTPase activation</keyword>
<dbReference type="FunFam" id="1.10.555.10:FF:000006">
    <property type="entry name" value="Rho GTPase activating protein 26"/>
    <property type="match status" value="1"/>
</dbReference>
<dbReference type="SMART" id="SM00326">
    <property type="entry name" value="SH3"/>
    <property type="match status" value="1"/>
</dbReference>
<feature type="region of interest" description="Disordered" evidence="7">
    <location>
        <begin position="910"/>
        <end position="935"/>
    </location>
</feature>
<evidence type="ECO:0000256" key="5">
    <source>
        <dbReference type="PROSITE-ProRule" id="PRU00192"/>
    </source>
</evidence>
<dbReference type="CDD" id="cd01249">
    <property type="entry name" value="BAR-PH_GRAF_family"/>
    <property type="match status" value="1"/>
</dbReference>
<evidence type="ECO:0000256" key="3">
    <source>
        <dbReference type="ARBA" id="ARBA00022468"/>
    </source>
</evidence>
<dbReference type="Pfam" id="PF14604">
    <property type="entry name" value="SH3_9"/>
    <property type="match status" value="1"/>
</dbReference>
<dbReference type="SMART" id="SM00233">
    <property type="entry name" value="PH"/>
    <property type="match status" value="1"/>
</dbReference>
<comment type="subcellular location">
    <subcellularLocation>
        <location evidence="1">Cytoplasm</location>
    </subcellularLocation>
</comment>
<feature type="compositionally biased region" description="Polar residues" evidence="7">
    <location>
        <begin position="731"/>
        <end position="758"/>
    </location>
</feature>
<dbReference type="InterPro" id="IPR011993">
    <property type="entry name" value="PH-like_dom_sf"/>
</dbReference>
<feature type="compositionally biased region" description="Low complexity" evidence="7">
    <location>
        <begin position="910"/>
        <end position="923"/>
    </location>
</feature>
<feature type="domain" description="Rho-GAP" evidence="10">
    <location>
        <begin position="526"/>
        <end position="724"/>
    </location>
</feature>
<dbReference type="InterPro" id="IPR027267">
    <property type="entry name" value="AH/BAR_dom_sf"/>
</dbReference>
<dbReference type="SUPFAM" id="SSF50044">
    <property type="entry name" value="SH3-domain"/>
    <property type="match status" value="1"/>
</dbReference>
<evidence type="ECO:0000256" key="1">
    <source>
        <dbReference type="ARBA" id="ARBA00004496"/>
    </source>
</evidence>
<dbReference type="OrthoDB" id="3183924at2759"/>
<evidence type="ECO:0000259" key="9">
    <source>
        <dbReference type="PROSITE" id="PS50003"/>
    </source>
</evidence>
<dbReference type="InterPro" id="IPR008936">
    <property type="entry name" value="Rho_GTPase_activation_prot"/>
</dbReference>
<dbReference type="Gene3D" id="2.30.30.40">
    <property type="entry name" value="SH3 Domains"/>
    <property type="match status" value="1"/>
</dbReference>
<dbReference type="Gene3D" id="1.20.1270.60">
    <property type="entry name" value="Arfaptin homology (AH) domain/BAR domain"/>
    <property type="match status" value="1"/>
</dbReference>
<dbReference type="PROSITE" id="PS50238">
    <property type="entry name" value="RHOGAP"/>
    <property type="match status" value="2"/>
</dbReference>
<dbReference type="Pfam" id="PF00169">
    <property type="entry name" value="PH"/>
    <property type="match status" value="1"/>
</dbReference>
<dbReference type="InterPro" id="IPR001452">
    <property type="entry name" value="SH3_domain"/>
</dbReference>
<feature type="domain" description="Rho-GAP" evidence="10">
    <location>
        <begin position="387"/>
        <end position="528"/>
    </location>
</feature>
<dbReference type="Gene3D" id="1.10.555.10">
    <property type="entry name" value="Rho GTPase activation protein"/>
    <property type="match status" value="2"/>
</dbReference>
<dbReference type="GO" id="GO:0007165">
    <property type="term" value="P:signal transduction"/>
    <property type="evidence" value="ECO:0007669"/>
    <property type="project" value="InterPro"/>
</dbReference>
<dbReference type="InterPro" id="IPR004148">
    <property type="entry name" value="BAR_dom"/>
</dbReference>
<dbReference type="CDD" id="cd11882">
    <property type="entry name" value="SH3_GRAF-like"/>
    <property type="match status" value="1"/>
</dbReference>
<organism evidence="11">
    <name type="scientific">Medioppia subpectinata</name>
    <dbReference type="NCBI Taxonomy" id="1979941"/>
    <lineage>
        <taxon>Eukaryota</taxon>
        <taxon>Metazoa</taxon>
        <taxon>Ecdysozoa</taxon>
        <taxon>Arthropoda</taxon>
        <taxon>Chelicerata</taxon>
        <taxon>Arachnida</taxon>
        <taxon>Acari</taxon>
        <taxon>Acariformes</taxon>
        <taxon>Sarcoptiformes</taxon>
        <taxon>Oribatida</taxon>
        <taxon>Brachypylina</taxon>
        <taxon>Oppioidea</taxon>
        <taxon>Oppiidae</taxon>
        <taxon>Medioppia</taxon>
    </lineage>
</organism>
<dbReference type="InterPro" id="IPR047225">
    <property type="entry name" value="PH_GRAF"/>
</dbReference>
<reference evidence="11" key="1">
    <citation type="submission" date="2020-11" db="EMBL/GenBank/DDBJ databases">
        <authorList>
            <person name="Tran Van P."/>
        </authorList>
    </citation>
    <scope>NUCLEOTIDE SEQUENCE</scope>
</reference>
<dbReference type="InterPro" id="IPR047234">
    <property type="entry name" value="GRAF_fam"/>
</dbReference>
<dbReference type="SUPFAM" id="SSF103657">
    <property type="entry name" value="BAR/IMD domain-like"/>
    <property type="match status" value="1"/>
</dbReference>
<dbReference type="PROSITE" id="PS50003">
    <property type="entry name" value="PH_DOMAIN"/>
    <property type="match status" value="1"/>
</dbReference>
<dbReference type="SUPFAM" id="SSF50729">
    <property type="entry name" value="PH domain-like"/>
    <property type="match status" value="1"/>
</dbReference>
<dbReference type="Pfam" id="PF00620">
    <property type="entry name" value="RhoGAP"/>
    <property type="match status" value="1"/>
</dbReference>
<dbReference type="Pfam" id="PF16746">
    <property type="entry name" value="BAR_3"/>
    <property type="match status" value="1"/>
</dbReference>
<gene>
    <name evidence="11" type="ORF">OSB1V03_LOCUS3662</name>
</gene>
<dbReference type="FunFam" id="2.30.30.40:FF:000055">
    <property type="entry name" value="rho GTPase-activating protein 26 isoform X1"/>
    <property type="match status" value="1"/>
</dbReference>
<evidence type="ECO:0000256" key="7">
    <source>
        <dbReference type="SAM" id="MobiDB-lite"/>
    </source>
</evidence>
<dbReference type="FunFam" id="1.20.1270.60:FF:000001">
    <property type="entry name" value="Rho GTPase-activating protein 26"/>
    <property type="match status" value="1"/>
</dbReference>
<proteinExistence type="predicted"/>
<name>A0A7R9KK30_9ACAR</name>
<dbReference type="AlphaFoldDB" id="A0A7R9KK30"/>
<accession>A0A7R9KK30</accession>
<feature type="domain" description="SH3" evidence="8">
    <location>
        <begin position="956"/>
        <end position="1015"/>
    </location>
</feature>
<evidence type="ECO:0008006" key="13">
    <source>
        <dbReference type="Google" id="ProtNLM"/>
    </source>
</evidence>
<evidence type="ECO:0000256" key="6">
    <source>
        <dbReference type="SAM" id="Coils"/>
    </source>
</evidence>
<keyword evidence="4" id="KW-0963">Cytoplasm</keyword>
<dbReference type="GO" id="GO:0005829">
    <property type="term" value="C:cytosol"/>
    <property type="evidence" value="ECO:0007669"/>
    <property type="project" value="UniProtKB-ARBA"/>
</dbReference>
<dbReference type="Gene3D" id="2.30.29.30">
    <property type="entry name" value="Pleckstrin-homology domain (PH domain)/Phosphotyrosine-binding domain (PTB)"/>
    <property type="match status" value="1"/>
</dbReference>
<protein>
    <recommendedName>
        <fullName evidence="13">Rho GTPase-activating protein 26</fullName>
    </recommendedName>
</protein>
<dbReference type="InterPro" id="IPR000198">
    <property type="entry name" value="RhoGAP_dom"/>
</dbReference>
<keyword evidence="12" id="KW-1185">Reference proteome</keyword>
<evidence type="ECO:0000259" key="10">
    <source>
        <dbReference type="PROSITE" id="PS50238"/>
    </source>
</evidence>
<feature type="region of interest" description="Disordered" evidence="7">
    <location>
        <begin position="728"/>
        <end position="758"/>
    </location>
</feature>